<evidence type="ECO:0000313" key="1">
    <source>
        <dbReference type="EMBL" id="KAI8437827.1"/>
    </source>
</evidence>
<protein>
    <submittedName>
        <fullName evidence="1">Uncharacterized protein</fullName>
    </submittedName>
</protein>
<name>A0ACC0KMS9_CHOFU</name>
<organism evidence="1 2">
    <name type="scientific">Choristoneura fumiferana</name>
    <name type="common">Spruce budworm moth</name>
    <name type="synonym">Archips fumiferana</name>
    <dbReference type="NCBI Taxonomy" id="7141"/>
    <lineage>
        <taxon>Eukaryota</taxon>
        <taxon>Metazoa</taxon>
        <taxon>Ecdysozoa</taxon>
        <taxon>Arthropoda</taxon>
        <taxon>Hexapoda</taxon>
        <taxon>Insecta</taxon>
        <taxon>Pterygota</taxon>
        <taxon>Neoptera</taxon>
        <taxon>Endopterygota</taxon>
        <taxon>Lepidoptera</taxon>
        <taxon>Glossata</taxon>
        <taxon>Ditrysia</taxon>
        <taxon>Tortricoidea</taxon>
        <taxon>Tortricidae</taxon>
        <taxon>Tortricinae</taxon>
        <taxon>Choristoneura</taxon>
    </lineage>
</organism>
<evidence type="ECO:0000313" key="2">
    <source>
        <dbReference type="Proteomes" id="UP001064048"/>
    </source>
</evidence>
<dbReference type="Proteomes" id="UP001064048">
    <property type="component" value="Chromosome 20"/>
</dbReference>
<proteinExistence type="predicted"/>
<dbReference type="EMBL" id="CM046120">
    <property type="protein sequence ID" value="KAI8437827.1"/>
    <property type="molecule type" value="Genomic_DNA"/>
</dbReference>
<keyword evidence="2" id="KW-1185">Reference proteome</keyword>
<sequence>MQGFKTSVLLVVTLALLGLARAAPAEEPTGLEQLSELSGVEQLPTLLVRAGPAALSAPAARRCTASACRSACRALGWNNGVCLDAVWCMCFN</sequence>
<accession>A0ACC0KMS9</accession>
<reference evidence="1 2" key="1">
    <citation type="journal article" date="2022" name="Genome Biol. Evol.">
        <title>The Spruce Budworm Genome: Reconstructing the Evolutionary History of Antifreeze Proteins.</title>
        <authorList>
            <person name="Beliveau C."/>
            <person name="Gagne P."/>
            <person name="Picq S."/>
            <person name="Vernygora O."/>
            <person name="Keeling C.I."/>
            <person name="Pinkney K."/>
            <person name="Doucet D."/>
            <person name="Wen F."/>
            <person name="Johnston J.S."/>
            <person name="Maaroufi H."/>
            <person name="Boyle B."/>
            <person name="Laroche J."/>
            <person name="Dewar K."/>
            <person name="Juretic N."/>
            <person name="Blackburn G."/>
            <person name="Nisole A."/>
            <person name="Brunet B."/>
            <person name="Brandao M."/>
            <person name="Lumley L."/>
            <person name="Duan J."/>
            <person name="Quan G."/>
            <person name="Lucarotti C.J."/>
            <person name="Roe A.D."/>
            <person name="Sperling F.A.H."/>
            <person name="Levesque R.C."/>
            <person name="Cusson M."/>
        </authorList>
    </citation>
    <scope>NUCLEOTIDE SEQUENCE [LARGE SCALE GENOMIC DNA]</scope>
    <source>
        <strain evidence="1">Glfc:IPQL:Cfum</strain>
    </source>
</reference>
<comment type="caution">
    <text evidence="1">The sequence shown here is derived from an EMBL/GenBank/DDBJ whole genome shotgun (WGS) entry which is preliminary data.</text>
</comment>
<gene>
    <name evidence="1" type="ORF">MSG28_012045</name>
</gene>